<name>A0A1G7RCQ1_9BACL</name>
<keyword evidence="1" id="KW-0732">Signal</keyword>
<sequence length="133" mass="14320">MKKKLSLGAIVLGISLVASVPASATTDEYATTYANILNKFNANYVYGVASAQSSNSKFQSINLSASFYQGTTKKESGTATSYTKNVPAQWLTANGTNGTNYPSSNSYSINVASRTYYTDGTSSDQSYDYAYWN</sequence>
<dbReference type="EMBL" id="FNBG01000025">
    <property type="protein sequence ID" value="SDG08512.1"/>
    <property type="molecule type" value="Genomic_DNA"/>
</dbReference>
<organism evidence="2 3">
    <name type="scientific">Fontibacillus panacisegetis</name>
    <dbReference type="NCBI Taxonomy" id="670482"/>
    <lineage>
        <taxon>Bacteria</taxon>
        <taxon>Bacillati</taxon>
        <taxon>Bacillota</taxon>
        <taxon>Bacilli</taxon>
        <taxon>Bacillales</taxon>
        <taxon>Paenibacillaceae</taxon>
        <taxon>Fontibacillus</taxon>
    </lineage>
</organism>
<feature type="chain" id="PRO_5011478029" evidence="1">
    <location>
        <begin position="25"/>
        <end position="133"/>
    </location>
</feature>
<evidence type="ECO:0000256" key="1">
    <source>
        <dbReference type="SAM" id="SignalP"/>
    </source>
</evidence>
<dbReference type="AlphaFoldDB" id="A0A1G7RCQ1"/>
<gene>
    <name evidence="2" type="ORF">SAMN04488542_12577</name>
</gene>
<evidence type="ECO:0000313" key="2">
    <source>
        <dbReference type="EMBL" id="SDG08512.1"/>
    </source>
</evidence>
<protein>
    <submittedName>
        <fullName evidence="2">Uncharacterized protein</fullName>
    </submittedName>
</protein>
<proteinExistence type="predicted"/>
<reference evidence="2 3" key="1">
    <citation type="submission" date="2016-10" db="EMBL/GenBank/DDBJ databases">
        <authorList>
            <person name="de Groot N.N."/>
        </authorList>
    </citation>
    <scope>NUCLEOTIDE SEQUENCE [LARGE SCALE GENOMIC DNA]</scope>
    <source>
        <strain evidence="2 3">DSM 28129</strain>
    </source>
</reference>
<evidence type="ECO:0000313" key="3">
    <source>
        <dbReference type="Proteomes" id="UP000198972"/>
    </source>
</evidence>
<dbReference type="RefSeq" id="WP_091234146.1">
    <property type="nucleotide sequence ID" value="NZ_FNBG01000025.1"/>
</dbReference>
<keyword evidence="3" id="KW-1185">Reference proteome</keyword>
<feature type="signal peptide" evidence="1">
    <location>
        <begin position="1"/>
        <end position="24"/>
    </location>
</feature>
<accession>A0A1G7RCQ1</accession>
<dbReference type="OrthoDB" id="2625208at2"/>
<dbReference type="Proteomes" id="UP000198972">
    <property type="component" value="Unassembled WGS sequence"/>
</dbReference>